<dbReference type="Proteomes" id="UP001241377">
    <property type="component" value="Unassembled WGS sequence"/>
</dbReference>
<gene>
    <name evidence="1" type="ORF">QFC19_006228</name>
</gene>
<sequence>MTGRNIRSSSGLSSTAAGESGGDSSFGSRSTLLRSSAGTVEEKHHGRMLGRFTGKAKGRPSTAPGDMTDFLHHATSSQPSKVASPEPRAEPIGKRFELDTDLNDMTGIVDMSQLQTTTAPQSPSGALPPHPEEISVRPRMPSVQTVSSASTATSTSYPGRLSSATSDASEGSGRVLVSPTERLDSPFLSQNPFFPSMDPKNTAPQHILPPSPQTTIQKQSLSSVPSQPRRPSQLRQVETGAPDLSPGSTVSATATVPFNHNLGYSIENSQNTDTFQRRRPTMRIELQPNTFTMDAAGSSALGALSPDMMSPGTQMQTFRLTPLSERGGYGVAQAAWQAPESWGVEGDEEPEDTASSDEADDLPDTSVDYSVEHSNAENPTDLKKPPPFGYNSGLKRKQRPNTGNLSIKSRPVTGGKLNVTSRPGTSGSNHTNTTVRQEIRQAINIKRRIMLIFHLLIVAALYSNLQS</sequence>
<evidence type="ECO:0000313" key="2">
    <source>
        <dbReference type="Proteomes" id="UP001241377"/>
    </source>
</evidence>
<evidence type="ECO:0000313" key="1">
    <source>
        <dbReference type="EMBL" id="KAJ9098889.1"/>
    </source>
</evidence>
<accession>A0ACC2VHM2</accession>
<protein>
    <submittedName>
        <fullName evidence="1">Uncharacterized protein</fullName>
    </submittedName>
</protein>
<dbReference type="EMBL" id="JASBWR010000073">
    <property type="protein sequence ID" value="KAJ9098889.1"/>
    <property type="molecule type" value="Genomic_DNA"/>
</dbReference>
<proteinExistence type="predicted"/>
<keyword evidence="2" id="KW-1185">Reference proteome</keyword>
<organism evidence="1 2">
    <name type="scientific">Naganishia cerealis</name>
    <dbReference type="NCBI Taxonomy" id="610337"/>
    <lineage>
        <taxon>Eukaryota</taxon>
        <taxon>Fungi</taxon>
        <taxon>Dikarya</taxon>
        <taxon>Basidiomycota</taxon>
        <taxon>Agaricomycotina</taxon>
        <taxon>Tremellomycetes</taxon>
        <taxon>Filobasidiales</taxon>
        <taxon>Filobasidiaceae</taxon>
        <taxon>Naganishia</taxon>
    </lineage>
</organism>
<name>A0ACC2VHM2_9TREE</name>
<comment type="caution">
    <text evidence="1">The sequence shown here is derived from an EMBL/GenBank/DDBJ whole genome shotgun (WGS) entry which is preliminary data.</text>
</comment>
<reference evidence="1" key="1">
    <citation type="submission" date="2023-04" db="EMBL/GenBank/DDBJ databases">
        <title>Draft Genome sequencing of Naganishia species isolated from polar environments using Oxford Nanopore Technology.</title>
        <authorList>
            <person name="Leo P."/>
            <person name="Venkateswaran K."/>
        </authorList>
    </citation>
    <scope>NUCLEOTIDE SEQUENCE</scope>
    <source>
        <strain evidence="1">MNA-CCFEE 5261</strain>
    </source>
</reference>